<gene>
    <name evidence="1" type="ORF">OJ253_1286</name>
</gene>
<sequence length="768" mass="88874">MTQFPELLESYLLSKRKLDDTLPIFIEVLDWLDSEDDNYSLTITKLTKLCSHMLQHFRIKQKVENHINYISTDILSIIYDRGSKIIKFPQSCYCCVDNPFGNENGYELESEFWKLLFEFSMEVAQKCSPKEGYVTFIEAILGSITFPIFSDKTDLSSKNRKITAKHEEINSGLLSEGKKSIPRFFRYLGLYCSLVCISRMKRNKAQFITTICSLVLRKFVYDIECDSLYSCNCHLQNVAVFRYCTTAKMFFLQYLMNNIIQLLLDCMEESKCDAEYNCHEIGIFNSESSDGNINVTQHTIYSFLMKILENLIVIDIHDIQVSGDFEIFGSERTPNTFLSYSSKSNPLHSIINIVSSDTSNQDIHLIHNNNKIWSGIIYKLCYYISRISPYAVVDTLNNIPICIADVETQTGDLDVTSLTIACYAYALFSILENMYPIEVNYIYPKSIISLTLKLNIIYRAITIFLIYSDVNKIGYELDCTILGFHDPLLSYFNSFKPKKISNDFELSMIYYTLINARLQEKAYFILENSVQDMLICKRTVPNLFSTIYGLSWHQNILIKQIMYSLTRCEPKQMLSNFSSIANSKSRTCINLYSNIFEKFTTILNDCYPYSVMFNIYFNLIESQKKLFSKKIINSTQVIVGVLNNIKGILWKDICNQDRNRISMHKADLGKIITFSSSFLSEFKNLDYGSSQSDKVILIVLNLLKLILLSSKKKQTKHLKDIVSYLDEEPSIIKKYISHVESVILEVYGQNDQTYDLIKFVIKDIEEIL</sequence>
<evidence type="ECO:0000313" key="1">
    <source>
        <dbReference type="EMBL" id="KAJ1610262.1"/>
    </source>
</evidence>
<dbReference type="EMBL" id="JAPCXC010000026">
    <property type="protein sequence ID" value="KAJ1610262.1"/>
    <property type="molecule type" value="Genomic_DNA"/>
</dbReference>
<organism evidence="1">
    <name type="scientific">Cryptosporidium canis</name>
    <dbReference type="NCBI Taxonomy" id="195482"/>
    <lineage>
        <taxon>Eukaryota</taxon>
        <taxon>Sar</taxon>
        <taxon>Alveolata</taxon>
        <taxon>Apicomplexa</taxon>
        <taxon>Conoidasida</taxon>
        <taxon>Coccidia</taxon>
        <taxon>Eucoccidiorida</taxon>
        <taxon>Eimeriorina</taxon>
        <taxon>Cryptosporidiidae</taxon>
        <taxon>Cryptosporidium</taxon>
    </lineage>
</organism>
<comment type="caution">
    <text evidence="1">The sequence shown here is derived from an EMBL/GenBank/DDBJ whole genome shotgun (WGS) entry which is preliminary data.</text>
</comment>
<accession>A0A9D5DNZ9</accession>
<dbReference type="Proteomes" id="UP001067231">
    <property type="component" value="Unassembled WGS sequence"/>
</dbReference>
<dbReference type="AlphaFoldDB" id="A0A9D5DNZ9"/>
<dbReference type="OrthoDB" id="338232at2759"/>
<name>A0A9D5DNZ9_9CRYT</name>
<reference evidence="1" key="1">
    <citation type="submission" date="2022-10" db="EMBL/GenBank/DDBJ databases">
        <title>Adaptive evolution leads to modifications in subtelomeric GC content in a zoonotic Cryptosporidium species.</title>
        <authorList>
            <person name="Li J."/>
            <person name="Feng Y."/>
            <person name="Xiao L."/>
        </authorList>
    </citation>
    <scope>NUCLEOTIDE SEQUENCE</scope>
    <source>
        <strain evidence="1">33844</strain>
    </source>
</reference>
<protein>
    <submittedName>
        <fullName evidence="1">Uncharacterized protein</fullName>
    </submittedName>
</protein>
<proteinExistence type="predicted"/>